<evidence type="ECO:0000313" key="13">
    <source>
        <dbReference type="EMBL" id="RUO74227.1"/>
    </source>
</evidence>
<dbReference type="PANTHER" id="PTHR43765">
    <property type="entry name" value="2-DEHYDROPANTOATE 2-REDUCTASE-RELATED"/>
    <property type="match status" value="1"/>
</dbReference>
<sequence length="291" mass="32241">MTTQPPWLVIGQGALGSLMAVHLAKLGQRVTVKLRSAHPEPLTIMHDNQPWSFPCSATLTQPSTIFAAVKAYHVRPLLDELQQAPAFAASTLILSYNGMLEDEASLLRPSDCHWVTTHGAYRDGLEVIHGGHGESWLGGCDQPPAAFETLAQALPPLHWHTEIHQRRWQKLAVNCLINPFTVLHQCRNGEVLERLDHAVWHAVATEIAALAATQGLQLQADELLANAQRVMQQTAQNRSSMLQDFRLGRRLEIDYLNGFVAQASATAGLDAPANDWVWRRVNALSQDRDLQ</sequence>
<comment type="pathway">
    <text evidence="1 10">Cofactor biosynthesis; (R)-pantothenate biosynthesis; (R)-pantoate from 3-methyl-2-oxobutanoate: step 2/2.</text>
</comment>
<keyword evidence="6 10" id="KW-0521">NADP</keyword>
<gene>
    <name evidence="13" type="ORF">CWI80_02415</name>
</gene>
<evidence type="ECO:0000256" key="7">
    <source>
        <dbReference type="ARBA" id="ARBA00023002"/>
    </source>
</evidence>
<dbReference type="Pfam" id="PF08546">
    <property type="entry name" value="ApbA_C"/>
    <property type="match status" value="1"/>
</dbReference>
<reference evidence="14" key="1">
    <citation type="journal article" date="2018" name="Front. Microbiol.">
        <title>Genome-Based Analysis Reveals the Taxonomy and Diversity of the Family Idiomarinaceae.</title>
        <authorList>
            <person name="Liu Y."/>
            <person name="Lai Q."/>
            <person name="Shao Z."/>
        </authorList>
    </citation>
    <scope>NUCLEOTIDE SEQUENCE [LARGE SCALE GENOMIC DNA]</scope>
    <source>
        <strain evidence="14">c121</strain>
    </source>
</reference>
<dbReference type="SUPFAM" id="SSF48179">
    <property type="entry name" value="6-phosphogluconate dehydrogenase C-terminal domain-like"/>
    <property type="match status" value="1"/>
</dbReference>
<dbReference type="EC" id="1.1.1.169" evidence="3 10"/>
<accession>A0A432Z8K9</accession>
<dbReference type="Gene3D" id="1.10.1040.10">
    <property type="entry name" value="N-(1-d-carboxylethyl)-l-norvaline Dehydrogenase, domain 2"/>
    <property type="match status" value="1"/>
</dbReference>
<evidence type="ECO:0000256" key="9">
    <source>
        <dbReference type="ARBA" id="ARBA00048793"/>
    </source>
</evidence>
<dbReference type="NCBIfam" id="TIGR00745">
    <property type="entry name" value="apbA_panE"/>
    <property type="match status" value="1"/>
</dbReference>
<evidence type="ECO:0000256" key="2">
    <source>
        <dbReference type="ARBA" id="ARBA00007870"/>
    </source>
</evidence>
<dbReference type="InterPro" id="IPR013752">
    <property type="entry name" value="KPA_reductase"/>
</dbReference>
<dbReference type="Gene3D" id="3.40.50.720">
    <property type="entry name" value="NAD(P)-binding Rossmann-like Domain"/>
    <property type="match status" value="1"/>
</dbReference>
<comment type="catalytic activity">
    <reaction evidence="9 10">
        <text>(R)-pantoate + NADP(+) = 2-dehydropantoate + NADPH + H(+)</text>
        <dbReference type="Rhea" id="RHEA:16233"/>
        <dbReference type="ChEBI" id="CHEBI:11561"/>
        <dbReference type="ChEBI" id="CHEBI:15378"/>
        <dbReference type="ChEBI" id="CHEBI:15980"/>
        <dbReference type="ChEBI" id="CHEBI:57783"/>
        <dbReference type="ChEBI" id="CHEBI:58349"/>
        <dbReference type="EC" id="1.1.1.169"/>
    </reaction>
</comment>
<dbReference type="InterPro" id="IPR003710">
    <property type="entry name" value="ApbA"/>
</dbReference>
<evidence type="ECO:0000256" key="5">
    <source>
        <dbReference type="ARBA" id="ARBA00022655"/>
    </source>
</evidence>
<dbReference type="InterPro" id="IPR013328">
    <property type="entry name" value="6PGD_dom2"/>
</dbReference>
<evidence type="ECO:0000256" key="3">
    <source>
        <dbReference type="ARBA" id="ARBA00013014"/>
    </source>
</evidence>
<dbReference type="InterPro" id="IPR008927">
    <property type="entry name" value="6-PGluconate_DH-like_C_sf"/>
</dbReference>
<evidence type="ECO:0000256" key="10">
    <source>
        <dbReference type="RuleBase" id="RU362068"/>
    </source>
</evidence>
<evidence type="ECO:0000256" key="8">
    <source>
        <dbReference type="ARBA" id="ARBA00032024"/>
    </source>
</evidence>
<dbReference type="InterPro" id="IPR013332">
    <property type="entry name" value="KPR_N"/>
</dbReference>
<dbReference type="Proteomes" id="UP000287022">
    <property type="component" value="Unassembled WGS sequence"/>
</dbReference>
<keyword evidence="7 10" id="KW-0560">Oxidoreductase</keyword>
<comment type="caution">
    <text evidence="13">The sequence shown here is derived from an EMBL/GenBank/DDBJ whole genome shotgun (WGS) entry which is preliminary data.</text>
</comment>
<dbReference type="STRING" id="1122124.GCA_000423165_00917"/>
<evidence type="ECO:0000256" key="4">
    <source>
        <dbReference type="ARBA" id="ARBA00019465"/>
    </source>
</evidence>
<evidence type="ECO:0000259" key="12">
    <source>
        <dbReference type="Pfam" id="PF08546"/>
    </source>
</evidence>
<dbReference type="AlphaFoldDB" id="A0A432Z8K9"/>
<organism evidence="13 14">
    <name type="scientific">Pseudidiomarina sediminum</name>
    <dbReference type="NCBI Taxonomy" id="431675"/>
    <lineage>
        <taxon>Bacteria</taxon>
        <taxon>Pseudomonadati</taxon>
        <taxon>Pseudomonadota</taxon>
        <taxon>Gammaproteobacteria</taxon>
        <taxon>Alteromonadales</taxon>
        <taxon>Idiomarinaceae</taxon>
        <taxon>Pseudidiomarina</taxon>
    </lineage>
</organism>
<feature type="domain" description="Ketopantoate reductase N-terminal" evidence="11">
    <location>
        <begin position="7"/>
        <end position="139"/>
    </location>
</feature>
<evidence type="ECO:0000313" key="14">
    <source>
        <dbReference type="Proteomes" id="UP000287022"/>
    </source>
</evidence>
<dbReference type="PANTHER" id="PTHR43765:SF2">
    <property type="entry name" value="2-DEHYDROPANTOATE 2-REDUCTASE"/>
    <property type="match status" value="1"/>
</dbReference>
<dbReference type="InterPro" id="IPR036291">
    <property type="entry name" value="NAD(P)-bd_dom_sf"/>
</dbReference>
<evidence type="ECO:0000256" key="6">
    <source>
        <dbReference type="ARBA" id="ARBA00022857"/>
    </source>
</evidence>
<protein>
    <recommendedName>
        <fullName evidence="4 10">2-dehydropantoate 2-reductase</fullName>
        <ecNumber evidence="3 10">1.1.1.169</ecNumber>
    </recommendedName>
    <alternativeName>
        <fullName evidence="8 10">Ketopantoate reductase</fullName>
    </alternativeName>
</protein>
<comment type="similarity">
    <text evidence="2 10">Belongs to the ketopantoate reductase family.</text>
</comment>
<dbReference type="GO" id="GO:0008677">
    <property type="term" value="F:2-dehydropantoate 2-reductase activity"/>
    <property type="evidence" value="ECO:0007669"/>
    <property type="project" value="UniProtKB-EC"/>
</dbReference>
<proteinExistence type="inferred from homology"/>
<keyword evidence="5 10" id="KW-0566">Pantothenate biosynthesis</keyword>
<name>A0A432Z8K9_9GAMM</name>
<dbReference type="Pfam" id="PF02558">
    <property type="entry name" value="ApbA"/>
    <property type="match status" value="1"/>
</dbReference>
<comment type="function">
    <text evidence="10">Catalyzes the NADPH-dependent reduction of ketopantoate into pantoic acid.</text>
</comment>
<dbReference type="GO" id="GO:0050661">
    <property type="term" value="F:NADP binding"/>
    <property type="evidence" value="ECO:0007669"/>
    <property type="project" value="TreeGrafter"/>
</dbReference>
<dbReference type="UniPathway" id="UPA00028">
    <property type="reaction ID" value="UER00004"/>
</dbReference>
<evidence type="ECO:0000259" key="11">
    <source>
        <dbReference type="Pfam" id="PF02558"/>
    </source>
</evidence>
<dbReference type="EMBL" id="PIQE01000001">
    <property type="protein sequence ID" value="RUO74227.1"/>
    <property type="molecule type" value="Genomic_DNA"/>
</dbReference>
<keyword evidence="14" id="KW-1185">Reference proteome</keyword>
<dbReference type="SUPFAM" id="SSF51735">
    <property type="entry name" value="NAD(P)-binding Rossmann-fold domains"/>
    <property type="match status" value="1"/>
</dbReference>
<dbReference type="GO" id="GO:0015940">
    <property type="term" value="P:pantothenate biosynthetic process"/>
    <property type="evidence" value="ECO:0007669"/>
    <property type="project" value="UniProtKB-UniPathway"/>
</dbReference>
<evidence type="ECO:0000256" key="1">
    <source>
        <dbReference type="ARBA" id="ARBA00004994"/>
    </source>
</evidence>
<dbReference type="RefSeq" id="WP_026861912.1">
    <property type="nucleotide sequence ID" value="NZ_PIQE01000001.1"/>
</dbReference>
<dbReference type="GO" id="GO:0005737">
    <property type="term" value="C:cytoplasm"/>
    <property type="evidence" value="ECO:0007669"/>
    <property type="project" value="TreeGrafter"/>
</dbReference>
<feature type="domain" description="Ketopantoate reductase C-terminal" evidence="12">
    <location>
        <begin position="163"/>
        <end position="284"/>
    </location>
</feature>
<dbReference type="InterPro" id="IPR050838">
    <property type="entry name" value="Ketopantoate_reductase"/>
</dbReference>